<keyword evidence="1" id="KW-1133">Transmembrane helix</keyword>
<evidence type="ECO:0000313" key="3">
    <source>
        <dbReference type="Proteomes" id="UP001275084"/>
    </source>
</evidence>
<feature type="transmembrane region" description="Helical" evidence="1">
    <location>
        <begin position="100"/>
        <end position="120"/>
    </location>
</feature>
<dbReference type="AlphaFoldDB" id="A0AAJ0MLA1"/>
<reference evidence="2" key="2">
    <citation type="submission" date="2023-06" db="EMBL/GenBank/DDBJ databases">
        <authorList>
            <consortium name="Lawrence Berkeley National Laboratory"/>
            <person name="Haridas S."/>
            <person name="Hensen N."/>
            <person name="Bonometti L."/>
            <person name="Westerberg I."/>
            <person name="Brannstrom I.O."/>
            <person name="Guillou S."/>
            <person name="Cros-Aarteil S."/>
            <person name="Calhoun S."/>
            <person name="Kuo A."/>
            <person name="Mondo S."/>
            <person name="Pangilinan J."/>
            <person name="Riley R."/>
            <person name="Labutti K."/>
            <person name="Andreopoulos B."/>
            <person name="Lipzen A."/>
            <person name="Chen C."/>
            <person name="Yanf M."/>
            <person name="Daum C."/>
            <person name="Ng V."/>
            <person name="Clum A."/>
            <person name="Steindorff A."/>
            <person name="Ohm R."/>
            <person name="Martin F."/>
            <person name="Silar P."/>
            <person name="Natvig D."/>
            <person name="Lalanne C."/>
            <person name="Gautier V."/>
            <person name="Ament-Velasquez S.L."/>
            <person name="Kruys A."/>
            <person name="Hutchinson M.I."/>
            <person name="Powell A.J."/>
            <person name="Barry K."/>
            <person name="Miller A.N."/>
            <person name="Grigoriev I.V."/>
            <person name="Debuchy R."/>
            <person name="Gladieux P."/>
            <person name="Thoren M.H."/>
            <person name="Johannesson H."/>
        </authorList>
    </citation>
    <scope>NUCLEOTIDE SEQUENCE</scope>
    <source>
        <strain evidence="2">CBS 955.72</strain>
    </source>
</reference>
<feature type="transmembrane region" description="Helical" evidence="1">
    <location>
        <begin position="192"/>
        <end position="216"/>
    </location>
</feature>
<proteinExistence type="predicted"/>
<comment type="caution">
    <text evidence="2">The sequence shown here is derived from an EMBL/GenBank/DDBJ whole genome shotgun (WGS) entry which is preliminary data.</text>
</comment>
<keyword evidence="1" id="KW-0472">Membrane</keyword>
<gene>
    <name evidence="2" type="ORF">B0T25DRAFT_530590</name>
</gene>
<organism evidence="2 3">
    <name type="scientific">Lasiosphaeria hispida</name>
    <dbReference type="NCBI Taxonomy" id="260671"/>
    <lineage>
        <taxon>Eukaryota</taxon>
        <taxon>Fungi</taxon>
        <taxon>Dikarya</taxon>
        <taxon>Ascomycota</taxon>
        <taxon>Pezizomycotina</taxon>
        <taxon>Sordariomycetes</taxon>
        <taxon>Sordariomycetidae</taxon>
        <taxon>Sordariales</taxon>
        <taxon>Lasiosphaeriaceae</taxon>
        <taxon>Lasiosphaeria</taxon>
    </lineage>
</organism>
<name>A0AAJ0MLA1_9PEZI</name>
<dbReference type="EMBL" id="JAUIQD010000001">
    <property type="protein sequence ID" value="KAK3364592.1"/>
    <property type="molecule type" value="Genomic_DNA"/>
</dbReference>
<keyword evidence="1" id="KW-0812">Transmembrane</keyword>
<reference evidence="2" key="1">
    <citation type="journal article" date="2023" name="Mol. Phylogenet. Evol.">
        <title>Genome-scale phylogeny and comparative genomics of the fungal order Sordariales.</title>
        <authorList>
            <person name="Hensen N."/>
            <person name="Bonometti L."/>
            <person name="Westerberg I."/>
            <person name="Brannstrom I.O."/>
            <person name="Guillou S."/>
            <person name="Cros-Aarteil S."/>
            <person name="Calhoun S."/>
            <person name="Haridas S."/>
            <person name="Kuo A."/>
            <person name="Mondo S."/>
            <person name="Pangilinan J."/>
            <person name="Riley R."/>
            <person name="LaButti K."/>
            <person name="Andreopoulos B."/>
            <person name="Lipzen A."/>
            <person name="Chen C."/>
            <person name="Yan M."/>
            <person name="Daum C."/>
            <person name="Ng V."/>
            <person name="Clum A."/>
            <person name="Steindorff A."/>
            <person name="Ohm R.A."/>
            <person name="Martin F."/>
            <person name="Silar P."/>
            <person name="Natvig D.O."/>
            <person name="Lalanne C."/>
            <person name="Gautier V."/>
            <person name="Ament-Velasquez S.L."/>
            <person name="Kruys A."/>
            <person name="Hutchinson M.I."/>
            <person name="Powell A.J."/>
            <person name="Barry K."/>
            <person name="Miller A.N."/>
            <person name="Grigoriev I.V."/>
            <person name="Debuchy R."/>
            <person name="Gladieux P."/>
            <person name="Hiltunen Thoren M."/>
            <person name="Johannesson H."/>
        </authorList>
    </citation>
    <scope>NUCLEOTIDE SEQUENCE</scope>
    <source>
        <strain evidence="2">CBS 955.72</strain>
    </source>
</reference>
<feature type="transmembrane region" description="Helical" evidence="1">
    <location>
        <begin position="159"/>
        <end position="186"/>
    </location>
</feature>
<dbReference type="Proteomes" id="UP001275084">
    <property type="component" value="Unassembled WGS sequence"/>
</dbReference>
<sequence length="217" mass="22839">MPAFHLPPFHLQLFITLRRRANAGSGAVVEPSPGLILRARGKVLVRHVVDGDGEVGNGVCDLSAGAGALGFLHRLALFLGVDGGGDDFGRGLFAAGRGRLFLVCLGVILGLLLLLIILFGRCVGCVPVRGRIQLVAGLWLIFVLGDGLDGLVCALWSGLAWFSLFLGVVGLVLAFFDLSTVLAIALDSRHGVLGGVGPAVSLFWAPVFEVVHFYVLF</sequence>
<evidence type="ECO:0000313" key="2">
    <source>
        <dbReference type="EMBL" id="KAK3364592.1"/>
    </source>
</evidence>
<keyword evidence="3" id="KW-1185">Reference proteome</keyword>
<evidence type="ECO:0000256" key="1">
    <source>
        <dbReference type="SAM" id="Phobius"/>
    </source>
</evidence>
<protein>
    <submittedName>
        <fullName evidence="2">Uncharacterized protein</fullName>
    </submittedName>
</protein>
<accession>A0AAJ0MLA1</accession>
<feature type="transmembrane region" description="Helical" evidence="1">
    <location>
        <begin position="132"/>
        <end position="152"/>
    </location>
</feature>